<evidence type="ECO:0000259" key="1">
    <source>
        <dbReference type="Pfam" id="PF12867"/>
    </source>
</evidence>
<dbReference type="InterPro" id="IPR024775">
    <property type="entry name" value="DinB-like"/>
</dbReference>
<evidence type="ECO:0000313" key="3">
    <source>
        <dbReference type="Proteomes" id="UP000191680"/>
    </source>
</evidence>
<reference evidence="2 3" key="1">
    <citation type="submission" date="2016-12" db="EMBL/GenBank/DDBJ databases">
        <authorList>
            <person name="Song W.-J."/>
            <person name="Kurnit D.M."/>
        </authorList>
    </citation>
    <scope>NUCLEOTIDE SEQUENCE [LARGE SCALE GENOMIC DNA]</scope>
    <source>
        <strain evidence="2 3">HSG9</strain>
    </source>
</reference>
<dbReference type="EMBL" id="MTBC01000001">
    <property type="protein sequence ID" value="OQD44416.1"/>
    <property type="molecule type" value="Genomic_DNA"/>
</dbReference>
<evidence type="ECO:0000313" key="2">
    <source>
        <dbReference type="EMBL" id="OQD44416.1"/>
    </source>
</evidence>
<dbReference type="SUPFAM" id="SSF109854">
    <property type="entry name" value="DinB/YfiT-like putative metalloenzymes"/>
    <property type="match status" value="1"/>
</dbReference>
<name>A0A1V6LWL6_9FLAO</name>
<feature type="domain" description="DinB-like" evidence="1">
    <location>
        <begin position="10"/>
        <end position="142"/>
    </location>
</feature>
<organism evidence="2 3">
    <name type="scientific">Croceivirga radicis</name>
    <dbReference type="NCBI Taxonomy" id="1929488"/>
    <lineage>
        <taxon>Bacteria</taxon>
        <taxon>Pseudomonadati</taxon>
        <taxon>Bacteroidota</taxon>
        <taxon>Flavobacteriia</taxon>
        <taxon>Flavobacteriales</taxon>
        <taxon>Flavobacteriaceae</taxon>
        <taxon>Croceivirga</taxon>
    </lineage>
</organism>
<dbReference type="Gene3D" id="1.20.120.450">
    <property type="entry name" value="dinb family like domain"/>
    <property type="match status" value="1"/>
</dbReference>
<protein>
    <submittedName>
        <fullName evidence="2">Damage-inducible protein DinB</fullName>
    </submittedName>
</protein>
<comment type="caution">
    <text evidence="2">The sequence shown here is derived from an EMBL/GenBank/DDBJ whole genome shotgun (WGS) entry which is preliminary data.</text>
</comment>
<dbReference type="RefSeq" id="WP_244901807.1">
    <property type="nucleotide sequence ID" value="NZ_MTBC01000001.1"/>
</dbReference>
<dbReference type="Pfam" id="PF12867">
    <property type="entry name" value="DinB_2"/>
    <property type="match status" value="1"/>
</dbReference>
<dbReference type="Proteomes" id="UP000191680">
    <property type="component" value="Unassembled WGS sequence"/>
</dbReference>
<dbReference type="InterPro" id="IPR034660">
    <property type="entry name" value="DinB/YfiT-like"/>
</dbReference>
<proteinExistence type="predicted"/>
<gene>
    <name evidence="2" type="ORF">BUL40_02360</name>
</gene>
<dbReference type="AlphaFoldDB" id="A0A1V6LWL6"/>
<sequence>MEQLFTICQQNRSKLKDFLTTLDKEILFQIPEGFNNNIWWNVAHTVVTEQLLIYKLSGLEMNISDTLVAKYRKGTFPEENPSEAEFEQLLELLTQLPVQTLKDYKAGKFKDFKTYPTSFGVTLNSVEDAINFNLFHEGMHFGNILALKKAVK</sequence>
<keyword evidence="3" id="KW-1185">Reference proteome</keyword>
<accession>A0A1V6LWL6</accession>